<feature type="region of interest" description="Disordered" evidence="1">
    <location>
        <begin position="296"/>
        <end position="320"/>
    </location>
</feature>
<keyword evidence="3" id="KW-1185">Reference proteome</keyword>
<sequence length="364" mass="38762">MAAVLISPAKCTAALHGTPALRRAVIASLGDRPYSATAIGLAAIPTLSTVNSRWLAPGRLHQSRLRPWWLQRMNHHPYYYGGDALSYAYATQTHNALRGVYQWAEVVADGFADEFLPPQHTYGTWAELDAKPAPYTLQPRCKPCGRTKGRHPHRLTGHFAEPAAPSSGPAVQGASRSTSLTPPPPSCSAQPPPPGCTPPAIALTPTIRAPHTYHGTPFHAPEPPSPPRPPPSATHSWSGSTPASQAGRIAAYIPAGITPAARSGVALHQHEVAPGVLVDEFASGAMGMVLRHFDDDASSEEEEGEIGRAPPLATPHPSQPPSLLDLLHEMRSETAGLRQAVDRTLTAFDKVIQHMSEAGPRNEA</sequence>
<dbReference type="AlphaFoldDB" id="A0AAW1P006"/>
<evidence type="ECO:0000256" key="1">
    <source>
        <dbReference type="SAM" id="MobiDB-lite"/>
    </source>
</evidence>
<feature type="region of interest" description="Disordered" evidence="1">
    <location>
        <begin position="143"/>
        <end position="243"/>
    </location>
</feature>
<feature type="compositionally biased region" description="Polar residues" evidence="1">
    <location>
        <begin position="233"/>
        <end position="243"/>
    </location>
</feature>
<feature type="compositionally biased region" description="Pro residues" evidence="1">
    <location>
        <begin position="181"/>
        <end position="197"/>
    </location>
</feature>
<dbReference type="EMBL" id="JALJOQ010000084">
    <property type="protein sequence ID" value="KAK9800232.1"/>
    <property type="molecule type" value="Genomic_DNA"/>
</dbReference>
<comment type="caution">
    <text evidence="2">The sequence shown here is derived from an EMBL/GenBank/DDBJ whole genome shotgun (WGS) entry which is preliminary data.</text>
</comment>
<evidence type="ECO:0000313" key="3">
    <source>
        <dbReference type="Proteomes" id="UP001465755"/>
    </source>
</evidence>
<organism evidence="2 3">
    <name type="scientific">Symbiochloris irregularis</name>
    <dbReference type="NCBI Taxonomy" id="706552"/>
    <lineage>
        <taxon>Eukaryota</taxon>
        <taxon>Viridiplantae</taxon>
        <taxon>Chlorophyta</taxon>
        <taxon>core chlorophytes</taxon>
        <taxon>Trebouxiophyceae</taxon>
        <taxon>Trebouxiales</taxon>
        <taxon>Trebouxiaceae</taxon>
        <taxon>Symbiochloris</taxon>
    </lineage>
</organism>
<name>A0AAW1P006_9CHLO</name>
<feature type="compositionally biased region" description="Basic residues" evidence="1">
    <location>
        <begin position="143"/>
        <end position="156"/>
    </location>
</feature>
<evidence type="ECO:0000313" key="2">
    <source>
        <dbReference type="EMBL" id="KAK9800232.1"/>
    </source>
</evidence>
<accession>A0AAW1P006</accession>
<feature type="compositionally biased region" description="Pro residues" evidence="1">
    <location>
        <begin position="220"/>
        <end position="232"/>
    </location>
</feature>
<dbReference type="Proteomes" id="UP001465755">
    <property type="component" value="Unassembled WGS sequence"/>
</dbReference>
<gene>
    <name evidence="2" type="ORF">WJX73_002377</name>
</gene>
<protein>
    <submittedName>
        <fullName evidence="2">Uncharacterized protein</fullName>
    </submittedName>
</protein>
<reference evidence="2 3" key="1">
    <citation type="journal article" date="2024" name="Nat. Commun.">
        <title>Phylogenomics reveals the evolutionary origins of lichenization in chlorophyte algae.</title>
        <authorList>
            <person name="Puginier C."/>
            <person name="Libourel C."/>
            <person name="Otte J."/>
            <person name="Skaloud P."/>
            <person name="Haon M."/>
            <person name="Grisel S."/>
            <person name="Petersen M."/>
            <person name="Berrin J.G."/>
            <person name="Delaux P.M."/>
            <person name="Dal Grande F."/>
            <person name="Keller J."/>
        </authorList>
    </citation>
    <scope>NUCLEOTIDE SEQUENCE [LARGE SCALE GENOMIC DNA]</scope>
    <source>
        <strain evidence="2 3">SAG 2036</strain>
    </source>
</reference>
<proteinExistence type="predicted"/>